<accession>A0A7T5UGH9</accession>
<keyword evidence="1 3" id="KW-0732">Signal</keyword>
<gene>
    <name evidence="4" type="ORF">HYS17_07280</name>
</gene>
<dbReference type="EMBL" id="CP066681">
    <property type="protein sequence ID" value="QQG35350.1"/>
    <property type="molecule type" value="Genomic_DNA"/>
</dbReference>
<dbReference type="Proteomes" id="UP000595362">
    <property type="component" value="Chromosome"/>
</dbReference>
<protein>
    <submittedName>
        <fullName evidence="4">Alpha/beta fold hydrolase</fullName>
    </submittedName>
</protein>
<dbReference type="GO" id="GO:0005576">
    <property type="term" value="C:extracellular region"/>
    <property type="evidence" value="ECO:0007669"/>
    <property type="project" value="InterPro"/>
</dbReference>
<dbReference type="InterPro" id="IPR010126">
    <property type="entry name" value="Esterase_phb"/>
</dbReference>
<dbReference type="GO" id="GO:0016787">
    <property type="term" value="F:hydrolase activity"/>
    <property type="evidence" value="ECO:0007669"/>
    <property type="project" value="UniProtKB-KW"/>
</dbReference>
<proteinExistence type="predicted"/>
<dbReference type="PANTHER" id="PTHR43037:SF5">
    <property type="entry name" value="FERULOYL ESTERASE"/>
    <property type="match status" value="1"/>
</dbReference>
<dbReference type="AlphaFoldDB" id="A0A7T5UGH9"/>
<feature type="chain" id="PRO_5032832101" evidence="3">
    <location>
        <begin position="33"/>
        <end position="320"/>
    </location>
</feature>
<reference evidence="4 5" key="1">
    <citation type="submission" date="2020-07" db="EMBL/GenBank/DDBJ databases">
        <title>Huge and variable diversity of episymbiotic CPR bacteria and DPANN archaea in groundwater ecosystems.</title>
        <authorList>
            <person name="He C.Y."/>
            <person name="Keren R."/>
            <person name="Whittaker M."/>
            <person name="Farag I.F."/>
            <person name="Doudna J."/>
            <person name="Cate J.H.D."/>
            <person name="Banfield J.F."/>
        </authorList>
    </citation>
    <scope>NUCLEOTIDE SEQUENCE [LARGE SCALE GENOMIC DNA]</scope>
    <source>
        <strain evidence="4">NC_groundwater_70_Ag_B-0.1um_54_66</strain>
    </source>
</reference>
<keyword evidence="2 4" id="KW-0378">Hydrolase</keyword>
<dbReference type="InterPro" id="IPR050955">
    <property type="entry name" value="Plant_Biomass_Hydrol_Est"/>
</dbReference>
<evidence type="ECO:0000313" key="4">
    <source>
        <dbReference type="EMBL" id="QQG35350.1"/>
    </source>
</evidence>
<evidence type="ECO:0000313" key="5">
    <source>
        <dbReference type="Proteomes" id="UP000595362"/>
    </source>
</evidence>
<evidence type="ECO:0000256" key="3">
    <source>
        <dbReference type="SAM" id="SignalP"/>
    </source>
</evidence>
<sequence>MTRKPLHPARYRLAIAAISFILLLLSGQTAWAEPSGHQKRSLTIQGQERAYYLYAPSSLKENAFQYPLIIALHGGGSSPERLIDATQFSTRAREDDMIVAYPVGTGDSDTRRYWNARACCSSAQENLAADEEFIEALLTELVQTLPVDRKRIYIAGFSNGGMLAYRLASRLGDRLAAVGVVAGAMFDDQPRPIAPVSIIMFHGLADNVVPAKGGIGKKSGMKSEVEAPFKPISDIHQFWLQENKCQTPPEENESGNITTLASHHCAGNVSVVLNTIRNCGHNWPGASQGIYSELDDGSFYLGFSATAAMLSFFDKHPREE</sequence>
<evidence type="ECO:0000256" key="1">
    <source>
        <dbReference type="ARBA" id="ARBA00022729"/>
    </source>
</evidence>
<dbReference type="InterPro" id="IPR029058">
    <property type="entry name" value="AB_hydrolase_fold"/>
</dbReference>
<dbReference type="PANTHER" id="PTHR43037">
    <property type="entry name" value="UNNAMED PRODUCT-RELATED"/>
    <property type="match status" value="1"/>
</dbReference>
<dbReference type="Gene3D" id="3.40.50.1820">
    <property type="entry name" value="alpha/beta hydrolase"/>
    <property type="match status" value="1"/>
</dbReference>
<organism evidence="4 5">
    <name type="scientific">Micavibrio aeruginosavorus</name>
    <dbReference type="NCBI Taxonomy" id="349221"/>
    <lineage>
        <taxon>Bacteria</taxon>
        <taxon>Pseudomonadati</taxon>
        <taxon>Bdellovibrionota</taxon>
        <taxon>Bdellovibrionia</taxon>
        <taxon>Bdellovibrionales</taxon>
        <taxon>Pseudobdellovibrionaceae</taxon>
        <taxon>Micavibrio</taxon>
    </lineage>
</organism>
<name>A0A7T5UGH9_9BACT</name>
<evidence type="ECO:0000256" key="2">
    <source>
        <dbReference type="ARBA" id="ARBA00022801"/>
    </source>
</evidence>
<dbReference type="Pfam" id="PF10503">
    <property type="entry name" value="Esterase_PHB"/>
    <property type="match status" value="1"/>
</dbReference>
<feature type="signal peptide" evidence="3">
    <location>
        <begin position="1"/>
        <end position="32"/>
    </location>
</feature>
<dbReference type="SUPFAM" id="SSF53474">
    <property type="entry name" value="alpha/beta-Hydrolases"/>
    <property type="match status" value="1"/>
</dbReference>